<evidence type="ECO:0000313" key="2">
    <source>
        <dbReference type="EMBL" id="KAJ1353395.1"/>
    </source>
</evidence>
<dbReference type="AlphaFoldDB" id="A0AAD5QLL0"/>
<evidence type="ECO:0000256" key="1">
    <source>
        <dbReference type="SAM" id="MobiDB-lite"/>
    </source>
</evidence>
<reference evidence="2" key="1">
    <citation type="submission" date="2021-06" db="EMBL/GenBank/DDBJ databases">
        <title>Parelaphostrongylus tenuis whole genome reference sequence.</title>
        <authorList>
            <person name="Garwood T.J."/>
            <person name="Larsen P.A."/>
            <person name="Fountain-Jones N.M."/>
            <person name="Garbe J.R."/>
            <person name="Macchietto M.G."/>
            <person name="Kania S.A."/>
            <person name="Gerhold R.W."/>
            <person name="Richards J.E."/>
            <person name="Wolf T.M."/>
        </authorList>
    </citation>
    <scope>NUCLEOTIDE SEQUENCE</scope>
    <source>
        <strain evidence="2">MNPRO001-30</strain>
        <tissue evidence="2">Meninges</tissue>
    </source>
</reference>
<keyword evidence="3" id="KW-1185">Reference proteome</keyword>
<dbReference type="Proteomes" id="UP001196413">
    <property type="component" value="Unassembled WGS sequence"/>
</dbReference>
<comment type="caution">
    <text evidence="2">The sequence shown here is derived from an EMBL/GenBank/DDBJ whole genome shotgun (WGS) entry which is preliminary data.</text>
</comment>
<accession>A0AAD5QLL0</accession>
<gene>
    <name evidence="2" type="ORF">KIN20_010011</name>
</gene>
<dbReference type="EMBL" id="JAHQIW010001705">
    <property type="protein sequence ID" value="KAJ1353395.1"/>
    <property type="molecule type" value="Genomic_DNA"/>
</dbReference>
<proteinExistence type="predicted"/>
<sequence length="68" mass="7876">MTNTEGEKTINVTSRRSRTPSLRRPLGRASKINNSYMPMHMEDIFTKFRRKISTVPCLPCSEHEANHD</sequence>
<organism evidence="2 3">
    <name type="scientific">Parelaphostrongylus tenuis</name>
    <name type="common">Meningeal worm</name>
    <dbReference type="NCBI Taxonomy" id="148309"/>
    <lineage>
        <taxon>Eukaryota</taxon>
        <taxon>Metazoa</taxon>
        <taxon>Ecdysozoa</taxon>
        <taxon>Nematoda</taxon>
        <taxon>Chromadorea</taxon>
        <taxon>Rhabditida</taxon>
        <taxon>Rhabditina</taxon>
        <taxon>Rhabditomorpha</taxon>
        <taxon>Strongyloidea</taxon>
        <taxon>Metastrongylidae</taxon>
        <taxon>Parelaphostrongylus</taxon>
    </lineage>
</organism>
<feature type="region of interest" description="Disordered" evidence="1">
    <location>
        <begin position="1"/>
        <end position="26"/>
    </location>
</feature>
<name>A0AAD5QLL0_PARTN</name>
<protein>
    <submittedName>
        <fullName evidence="2">Uncharacterized protein</fullName>
    </submittedName>
</protein>
<evidence type="ECO:0000313" key="3">
    <source>
        <dbReference type="Proteomes" id="UP001196413"/>
    </source>
</evidence>